<dbReference type="Gene3D" id="3.40.50.300">
    <property type="entry name" value="P-loop containing nucleotide triphosphate hydrolases"/>
    <property type="match status" value="1"/>
</dbReference>
<evidence type="ECO:0000259" key="1">
    <source>
        <dbReference type="Pfam" id="PF13304"/>
    </source>
</evidence>
<dbReference type="GO" id="GO:0016887">
    <property type="term" value="F:ATP hydrolysis activity"/>
    <property type="evidence" value="ECO:0007669"/>
    <property type="project" value="InterPro"/>
</dbReference>
<dbReference type="PANTHER" id="PTHR43581">
    <property type="entry name" value="ATP/GTP PHOSPHATASE"/>
    <property type="match status" value="1"/>
</dbReference>
<dbReference type="Proteomes" id="UP000469421">
    <property type="component" value="Unassembled WGS sequence"/>
</dbReference>
<dbReference type="SUPFAM" id="SSF52540">
    <property type="entry name" value="P-loop containing nucleoside triphosphate hydrolases"/>
    <property type="match status" value="1"/>
</dbReference>
<proteinExistence type="predicted"/>
<sequence>MSKEEKMEDLIKTISTFKPGKPLKKYIAHAVFPKFKNLEPGTRVDFDFPLTALVGPNGIGKTSILHAMWGMPLGYSTNKFWFSTDLDPIEGSRKNPQRYFYGHWHEKYNGIVETRKARLGKKRDYWEPYRLSIRDGMQPLPKENYPGKSKDRWTPVKRNVVYINSRAVFGSFDRYFYFDKNIDSHRDDMLREAKRLKKIKETKRNSYILGKRERLFENRELSPEETDAVSKILGRNYEGAHILRHSLYPKNRGRDLSVIFKRGNEYSEAFAGSGEISAVSIVIDILSAEEYSLILLDEPETSLHPGAQRALLQFLLEQIKLKKHQIIISTHSHEFLKGLPYEAIKVFEDNGDSKTRVIPSSSPAAALNRLGSLNTEKVRILVEDVLAESIVKHAIKFLDKGDQETIEVKVAPGGADAILKYLGTAAMTSGDDVYVMLDGDKRKADSFTNPESIPPSDYKSLGQILKSETGLDPLFHIPGGDGDAAHEKAKVEAQLNYLSWLGEHLDYLPKPIPETIIINALAPKIDTTAMSNKDQKDLLVKITAEEHGIPDPSELASALQMISIAKIPQDNQDLVNIRATISNWLANSEKKKHTNRNG</sequence>
<dbReference type="AlphaFoldDB" id="A0A6N7LRG2"/>
<dbReference type="InterPro" id="IPR003959">
    <property type="entry name" value="ATPase_AAA_core"/>
</dbReference>
<dbReference type="CDD" id="cd00267">
    <property type="entry name" value="ABC_ATPase"/>
    <property type="match status" value="1"/>
</dbReference>
<dbReference type="EMBL" id="WIRE01000001">
    <property type="protein sequence ID" value="MQX51684.1"/>
    <property type="molecule type" value="Genomic_DNA"/>
</dbReference>
<name>A0A6N7LRG2_9GAMM</name>
<keyword evidence="3" id="KW-1185">Reference proteome</keyword>
<evidence type="ECO:0000313" key="2">
    <source>
        <dbReference type="EMBL" id="MQX51684.1"/>
    </source>
</evidence>
<dbReference type="InterPro" id="IPR027417">
    <property type="entry name" value="P-loop_NTPase"/>
</dbReference>
<organism evidence="2 3">
    <name type="scientific">Alcanivorax sediminis</name>
    <dbReference type="NCBI Taxonomy" id="2663008"/>
    <lineage>
        <taxon>Bacteria</taxon>
        <taxon>Pseudomonadati</taxon>
        <taxon>Pseudomonadota</taxon>
        <taxon>Gammaproteobacteria</taxon>
        <taxon>Oceanospirillales</taxon>
        <taxon>Alcanivoracaceae</taxon>
        <taxon>Alcanivorax</taxon>
    </lineage>
</organism>
<gene>
    <name evidence="2" type="ORF">GFN93_00395</name>
</gene>
<dbReference type="RefSeq" id="WP_153498481.1">
    <property type="nucleotide sequence ID" value="NZ_WIRE01000001.1"/>
</dbReference>
<protein>
    <submittedName>
        <fullName evidence="2">AAA family ATPase</fullName>
    </submittedName>
</protein>
<reference evidence="2 3" key="1">
    <citation type="submission" date="2019-10" db="EMBL/GenBank/DDBJ databases">
        <title>Alcanivorax sp.PA15-N-34 draft genome sequence.</title>
        <authorList>
            <person name="Liao X."/>
            <person name="Shao Z."/>
        </authorList>
    </citation>
    <scope>NUCLEOTIDE SEQUENCE [LARGE SCALE GENOMIC DNA]</scope>
    <source>
        <strain evidence="2 3">PA15-N-34</strain>
    </source>
</reference>
<dbReference type="Pfam" id="PF13304">
    <property type="entry name" value="AAA_21"/>
    <property type="match status" value="1"/>
</dbReference>
<dbReference type="PANTHER" id="PTHR43581:SF2">
    <property type="entry name" value="EXCINUCLEASE ATPASE SUBUNIT"/>
    <property type="match status" value="1"/>
</dbReference>
<dbReference type="InterPro" id="IPR051396">
    <property type="entry name" value="Bact_Antivir_Def_Nuclease"/>
</dbReference>
<evidence type="ECO:0000313" key="3">
    <source>
        <dbReference type="Proteomes" id="UP000469421"/>
    </source>
</evidence>
<comment type="caution">
    <text evidence="2">The sequence shown here is derived from an EMBL/GenBank/DDBJ whole genome shotgun (WGS) entry which is preliminary data.</text>
</comment>
<accession>A0A6N7LRG2</accession>
<dbReference type="GO" id="GO:0005524">
    <property type="term" value="F:ATP binding"/>
    <property type="evidence" value="ECO:0007669"/>
    <property type="project" value="InterPro"/>
</dbReference>
<feature type="domain" description="ATPase AAA-type core" evidence="1">
    <location>
        <begin position="50"/>
        <end position="335"/>
    </location>
</feature>